<keyword evidence="1" id="KW-0472">Membrane</keyword>
<keyword evidence="1" id="KW-1133">Transmembrane helix</keyword>
<sequence length="206" mass="23665">MSDKEKVEKENEQFSSSILYVATAVYVGVCAMVFGALYAKLPTFGEAFLVLMKDYGTILAGIPVLVAVVVAKQQLDANRRQHVAMVKRSLKEELDNLDRLREIYRSVAFAENSWSTKIGRISNSNYIQYPKISEEEVYKITRQFPFELRQNARLAAIFANRVNKLTEDGDYKSDEFLSEKSLLTNALIYFNSSIDREEERLSQYWS</sequence>
<feature type="transmembrane region" description="Helical" evidence="1">
    <location>
        <begin position="20"/>
        <end position="41"/>
    </location>
</feature>
<evidence type="ECO:0000313" key="2">
    <source>
        <dbReference type="EMBL" id="MCX2696691.1"/>
    </source>
</evidence>
<dbReference type="Proteomes" id="UP001301216">
    <property type="component" value="Unassembled WGS sequence"/>
</dbReference>
<comment type="caution">
    <text evidence="2">The sequence shown here is derived from an EMBL/GenBank/DDBJ whole genome shotgun (WGS) entry which is preliminary data.</text>
</comment>
<gene>
    <name evidence="2" type="ORF">OPR82_07870</name>
</gene>
<proteinExistence type="predicted"/>
<reference evidence="2 3" key="1">
    <citation type="submission" date="2022-11" db="EMBL/GenBank/DDBJ databases">
        <title>Brucella sp. YY2X, whole genome shotgun sequencing project.</title>
        <authorList>
            <person name="Yang Y."/>
        </authorList>
    </citation>
    <scope>NUCLEOTIDE SEQUENCE [LARGE SCALE GENOMIC DNA]</scope>
    <source>
        <strain evidence="2 3">YY2X</strain>
    </source>
</reference>
<dbReference type="EMBL" id="JAPHAV010000002">
    <property type="protein sequence ID" value="MCX2696691.1"/>
    <property type="molecule type" value="Genomic_DNA"/>
</dbReference>
<evidence type="ECO:0000256" key="1">
    <source>
        <dbReference type="SAM" id="Phobius"/>
    </source>
</evidence>
<accession>A0ABT3QM59</accession>
<keyword evidence="3" id="KW-1185">Reference proteome</keyword>
<name>A0ABT3QM59_9HYPH</name>
<protein>
    <submittedName>
        <fullName evidence="2">Uncharacterized protein</fullName>
    </submittedName>
</protein>
<evidence type="ECO:0000313" key="3">
    <source>
        <dbReference type="Proteomes" id="UP001301216"/>
    </source>
</evidence>
<feature type="transmembrane region" description="Helical" evidence="1">
    <location>
        <begin position="47"/>
        <end position="71"/>
    </location>
</feature>
<keyword evidence="1" id="KW-0812">Transmembrane</keyword>
<dbReference type="RefSeq" id="WP_265984149.1">
    <property type="nucleotide sequence ID" value="NZ_JAPHAV010000002.1"/>
</dbReference>
<organism evidence="2 3">
    <name type="scientific">Ochrobactrum chromiisoli</name>
    <dbReference type="NCBI Taxonomy" id="2993941"/>
    <lineage>
        <taxon>Bacteria</taxon>
        <taxon>Pseudomonadati</taxon>
        <taxon>Pseudomonadota</taxon>
        <taxon>Alphaproteobacteria</taxon>
        <taxon>Hyphomicrobiales</taxon>
        <taxon>Brucellaceae</taxon>
        <taxon>Brucella/Ochrobactrum group</taxon>
        <taxon>Ochrobactrum</taxon>
    </lineage>
</organism>